<sequence length="184" mass="20983">MGQLKGVKIYSLESSSKWDVSVPIPISSKISNDNHRNSVFRVVLKCSHTNMNHFRTSQDWLNLRIGPKWEILLDSSIVMRMLYFPNNSPNILQDAIPKHEDIFKTKVIVKTIDQIIARTKDEAIDKAIVKTIDQTIARTINETIRKAIVKTIDQTLAKTKDETIAKTIDKAIGETRVKTIEEAR</sequence>
<accession>A0A0L0BUV7</accession>
<name>A0A0L0BUV7_LUCCU</name>
<comment type="caution">
    <text evidence="1">The sequence shown here is derived from an EMBL/GenBank/DDBJ whole genome shotgun (WGS) entry which is preliminary data.</text>
</comment>
<dbReference type="AlphaFoldDB" id="A0A0L0BUV7"/>
<feature type="non-terminal residue" evidence="1">
    <location>
        <position position="184"/>
    </location>
</feature>
<proteinExistence type="predicted"/>
<gene>
    <name evidence="1" type="ORF">FF38_05610</name>
</gene>
<evidence type="ECO:0000313" key="1">
    <source>
        <dbReference type="EMBL" id="KNC23850.1"/>
    </source>
</evidence>
<keyword evidence="2" id="KW-1185">Reference proteome</keyword>
<protein>
    <submittedName>
        <fullName evidence="1">Uncharacterized protein</fullName>
    </submittedName>
</protein>
<evidence type="ECO:0000313" key="2">
    <source>
        <dbReference type="Proteomes" id="UP000037069"/>
    </source>
</evidence>
<dbReference type="EMBL" id="JRES01001294">
    <property type="protein sequence ID" value="KNC23850.1"/>
    <property type="molecule type" value="Genomic_DNA"/>
</dbReference>
<organism evidence="1 2">
    <name type="scientific">Lucilia cuprina</name>
    <name type="common">Green bottle fly</name>
    <name type="synonym">Australian sheep blowfly</name>
    <dbReference type="NCBI Taxonomy" id="7375"/>
    <lineage>
        <taxon>Eukaryota</taxon>
        <taxon>Metazoa</taxon>
        <taxon>Ecdysozoa</taxon>
        <taxon>Arthropoda</taxon>
        <taxon>Hexapoda</taxon>
        <taxon>Insecta</taxon>
        <taxon>Pterygota</taxon>
        <taxon>Neoptera</taxon>
        <taxon>Endopterygota</taxon>
        <taxon>Diptera</taxon>
        <taxon>Brachycera</taxon>
        <taxon>Muscomorpha</taxon>
        <taxon>Oestroidea</taxon>
        <taxon>Calliphoridae</taxon>
        <taxon>Luciliinae</taxon>
        <taxon>Lucilia</taxon>
    </lineage>
</organism>
<dbReference type="Proteomes" id="UP000037069">
    <property type="component" value="Unassembled WGS sequence"/>
</dbReference>
<reference evidence="1 2" key="1">
    <citation type="journal article" date="2015" name="Nat. Commun.">
        <title>Lucilia cuprina genome unlocks parasitic fly biology to underpin future interventions.</title>
        <authorList>
            <person name="Anstead C.A."/>
            <person name="Korhonen P.K."/>
            <person name="Young N.D."/>
            <person name="Hall R.S."/>
            <person name="Jex A.R."/>
            <person name="Murali S.C."/>
            <person name="Hughes D.S."/>
            <person name="Lee S.F."/>
            <person name="Perry T."/>
            <person name="Stroehlein A.J."/>
            <person name="Ansell B.R."/>
            <person name="Breugelmans B."/>
            <person name="Hofmann A."/>
            <person name="Qu J."/>
            <person name="Dugan S."/>
            <person name="Lee S.L."/>
            <person name="Chao H."/>
            <person name="Dinh H."/>
            <person name="Han Y."/>
            <person name="Doddapaneni H.V."/>
            <person name="Worley K.C."/>
            <person name="Muzny D.M."/>
            <person name="Ioannidis P."/>
            <person name="Waterhouse R.M."/>
            <person name="Zdobnov E.M."/>
            <person name="James P.J."/>
            <person name="Bagnall N.H."/>
            <person name="Kotze A.C."/>
            <person name="Gibbs R.A."/>
            <person name="Richards S."/>
            <person name="Batterham P."/>
            <person name="Gasser R.B."/>
        </authorList>
    </citation>
    <scope>NUCLEOTIDE SEQUENCE [LARGE SCALE GENOMIC DNA]</scope>
    <source>
        <strain evidence="1 2">LS</strain>
        <tissue evidence="1">Full body</tissue>
    </source>
</reference>